<proteinExistence type="predicted"/>
<dbReference type="EMBL" id="LR797270">
    <property type="protein sequence ID" value="CAB4197641.1"/>
    <property type="molecule type" value="Genomic_DNA"/>
</dbReference>
<accession>A0A6J5N6J9</accession>
<reference evidence="1" key="1">
    <citation type="submission" date="2020-04" db="EMBL/GenBank/DDBJ databases">
        <authorList>
            <person name="Chiriac C."/>
            <person name="Salcher M."/>
            <person name="Ghai R."/>
            <person name="Kavagutti S V."/>
        </authorList>
    </citation>
    <scope>NUCLEOTIDE SEQUENCE</scope>
</reference>
<sequence>MNTSTVINQLKNQPRHGITPIRASANLGATRNAGNLTSIASPAITAALQAATANTTAAVNTQVQQLAQQLADQMVADMQQSQMLTRNGRVFTKFDTVNDIVSNQTEIVTGGLWSDNVASLTTYFTSSVATTSQRRYYIDVLQANPATDGSVTQFSLAYGHALGSGSDSQGQLNDSPSKAIYSQYRQLLLNSTDTRFTTAGSGSTDSIYVVNFKRNRVKEKLDVGNFELPLRQISGSRPLNATGSVAVSSSTRITTLIDDSSIAQGTQVGAGVVYNIVSGSLNGGVYNPTAPVYYGLVYPDYGTMILDGKMLDQQLKFQTNTGSSSEGNNHFALFHSISGSALVTNGATGDPFGFQARNSEKVTSTHYFVRIKNAEYNFSNNPSYVSGSVGQISQATFIGDPKTYITTVGLYNDRQELLGVAKLSQPLLKSFQREALIRVKLDF</sequence>
<evidence type="ECO:0000313" key="3">
    <source>
        <dbReference type="EMBL" id="CAB4197641.1"/>
    </source>
</evidence>
<organism evidence="1">
    <name type="scientific">uncultured Caudovirales phage</name>
    <dbReference type="NCBI Taxonomy" id="2100421"/>
    <lineage>
        <taxon>Viruses</taxon>
        <taxon>Duplodnaviria</taxon>
        <taxon>Heunggongvirae</taxon>
        <taxon>Uroviricota</taxon>
        <taxon>Caudoviricetes</taxon>
        <taxon>Peduoviridae</taxon>
        <taxon>Maltschvirus</taxon>
        <taxon>Maltschvirus maltsch</taxon>
    </lineage>
</organism>
<name>A0A6J5N6J9_9CAUD</name>
<dbReference type="EMBL" id="LR796625">
    <property type="protein sequence ID" value="CAB4155190.1"/>
    <property type="molecule type" value="Genomic_DNA"/>
</dbReference>
<protein>
    <submittedName>
        <fullName evidence="1">Uncharacterized protein</fullName>
    </submittedName>
</protein>
<gene>
    <name evidence="3" type="ORF">UFOVP1307_23</name>
    <name evidence="1" type="ORF">UFOVP651_99</name>
    <name evidence="2" type="ORF">UFOVP902_178</name>
</gene>
<evidence type="ECO:0000313" key="1">
    <source>
        <dbReference type="EMBL" id="CAB4155190.1"/>
    </source>
</evidence>
<evidence type="ECO:0000313" key="2">
    <source>
        <dbReference type="EMBL" id="CAB4171059.1"/>
    </source>
</evidence>
<dbReference type="EMBL" id="LR796859">
    <property type="protein sequence ID" value="CAB4171059.1"/>
    <property type="molecule type" value="Genomic_DNA"/>
</dbReference>